<feature type="domain" description="FAD-binding PCMH-type" evidence="4">
    <location>
        <begin position="1"/>
        <end position="176"/>
    </location>
</feature>
<dbReference type="InterPro" id="IPR016166">
    <property type="entry name" value="FAD-bd_PCMH"/>
</dbReference>
<proteinExistence type="predicted"/>
<keyword evidence="1" id="KW-0285">Flavoprotein</keyword>
<evidence type="ECO:0000256" key="2">
    <source>
        <dbReference type="ARBA" id="ARBA00022827"/>
    </source>
</evidence>
<protein>
    <submittedName>
        <fullName evidence="5">Carbon-monoxide dehydrogenase medium subunit</fullName>
    </submittedName>
</protein>
<reference evidence="5 6" key="1">
    <citation type="submission" date="2017-12" db="EMBL/GenBank/DDBJ databases">
        <title>Sequencing the genomes of 1000 Actinobacteria strains.</title>
        <authorList>
            <person name="Klenk H.-P."/>
        </authorList>
    </citation>
    <scope>NUCLEOTIDE SEQUENCE [LARGE SCALE GENOMIC DNA]</scope>
    <source>
        <strain evidence="5 6">DSM 45165</strain>
    </source>
</reference>
<dbReference type="AlphaFoldDB" id="A0A2N3WNP7"/>
<dbReference type="SMART" id="SM01092">
    <property type="entry name" value="CO_deh_flav_C"/>
    <property type="match status" value="1"/>
</dbReference>
<dbReference type="InterPro" id="IPR036683">
    <property type="entry name" value="CO_DH_flav_C_dom_sf"/>
</dbReference>
<dbReference type="InterPro" id="IPR016169">
    <property type="entry name" value="FAD-bd_PCMH_sub2"/>
</dbReference>
<dbReference type="InterPro" id="IPR002346">
    <property type="entry name" value="Mopterin_DH_FAD-bd"/>
</dbReference>
<dbReference type="PANTHER" id="PTHR42659">
    <property type="entry name" value="XANTHINE DEHYDROGENASE SUBUNIT C-RELATED"/>
    <property type="match status" value="1"/>
</dbReference>
<dbReference type="Pfam" id="PF00941">
    <property type="entry name" value="FAD_binding_5"/>
    <property type="match status" value="1"/>
</dbReference>
<dbReference type="Gene3D" id="3.30.43.10">
    <property type="entry name" value="Uridine Diphospho-n-acetylenolpyruvylglucosamine Reductase, domain 2"/>
    <property type="match status" value="1"/>
</dbReference>
<dbReference type="FunFam" id="3.30.465.10:FF:000017">
    <property type="entry name" value="Xanthine dehydrogenase, FAD binding subunit"/>
    <property type="match status" value="1"/>
</dbReference>
<evidence type="ECO:0000256" key="1">
    <source>
        <dbReference type="ARBA" id="ARBA00022630"/>
    </source>
</evidence>
<dbReference type="RefSeq" id="WP_037817292.1">
    <property type="nucleotide sequence ID" value="NZ_PJMY01000003.1"/>
</dbReference>
<keyword evidence="6" id="KW-1185">Reference proteome</keyword>
<keyword evidence="2" id="KW-0274">FAD</keyword>
<dbReference type="PROSITE" id="PS51387">
    <property type="entry name" value="FAD_PCMH"/>
    <property type="match status" value="1"/>
</dbReference>
<evidence type="ECO:0000259" key="4">
    <source>
        <dbReference type="PROSITE" id="PS51387"/>
    </source>
</evidence>
<dbReference type="OrthoDB" id="9793944at2"/>
<dbReference type="Gene3D" id="3.30.390.50">
    <property type="entry name" value="CO dehydrogenase flavoprotein, C-terminal domain"/>
    <property type="match status" value="1"/>
</dbReference>
<dbReference type="GO" id="GO:0071949">
    <property type="term" value="F:FAD binding"/>
    <property type="evidence" value="ECO:0007669"/>
    <property type="project" value="InterPro"/>
</dbReference>
<organism evidence="5 6">
    <name type="scientific">Amycolatopsis echigonensis</name>
    <dbReference type="NCBI Taxonomy" id="2576905"/>
    <lineage>
        <taxon>Bacteria</taxon>
        <taxon>Bacillati</taxon>
        <taxon>Actinomycetota</taxon>
        <taxon>Actinomycetes</taxon>
        <taxon>Pseudonocardiales</taxon>
        <taxon>Pseudonocardiaceae</taxon>
        <taxon>Amycolatopsis</taxon>
    </lineage>
</organism>
<dbReference type="InterPro" id="IPR016167">
    <property type="entry name" value="FAD-bd_PCMH_sub1"/>
</dbReference>
<dbReference type="InterPro" id="IPR036318">
    <property type="entry name" value="FAD-bd_PCMH-like_sf"/>
</dbReference>
<dbReference type="Pfam" id="PF03450">
    <property type="entry name" value="CO_deh_flav_C"/>
    <property type="match status" value="1"/>
</dbReference>
<dbReference type="SUPFAM" id="SSF56176">
    <property type="entry name" value="FAD-binding/transporter-associated domain-like"/>
    <property type="match status" value="1"/>
</dbReference>
<evidence type="ECO:0000313" key="6">
    <source>
        <dbReference type="Proteomes" id="UP000233750"/>
    </source>
</evidence>
<name>A0A2N3WNP7_9PSEU</name>
<dbReference type="EMBL" id="PJMY01000003">
    <property type="protein sequence ID" value="PKV95487.1"/>
    <property type="molecule type" value="Genomic_DNA"/>
</dbReference>
<dbReference type="Proteomes" id="UP000233750">
    <property type="component" value="Unassembled WGS sequence"/>
</dbReference>
<accession>A0A2N3WNP7</accession>
<evidence type="ECO:0000256" key="3">
    <source>
        <dbReference type="ARBA" id="ARBA00023002"/>
    </source>
</evidence>
<evidence type="ECO:0000313" key="5">
    <source>
        <dbReference type="EMBL" id="PKV95487.1"/>
    </source>
</evidence>
<dbReference type="InterPro" id="IPR005107">
    <property type="entry name" value="CO_DH_flav_C"/>
</dbReference>
<dbReference type="SUPFAM" id="SSF55447">
    <property type="entry name" value="CO dehydrogenase flavoprotein C-terminal domain-like"/>
    <property type="match status" value="1"/>
</dbReference>
<dbReference type="GO" id="GO:0016491">
    <property type="term" value="F:oxidoreductase activity"/>
    <property type="evidence" value="ECO:0007669"/>
    <property type="project" value="UniProtKB-KW"/>
</dbReference>
<keyword evidence="3" id="KW-0560">Oxidoreductase</keyword>
<gene>
    <name evidence="5" type="ORF">ATK30_6409</name>
</gene>
<dbReference type="PANTHER" id="PTHR42659:SF2">
    <property type="entry name" value="XANTHINE DEHYDROGENASE SUBUNIT C-RELATED"/>
    <property type="match status" value="1"/>
</dbReference>
<dbReference type="Gene3D" id="3.30.465.10">
    <property type="match status" value="1"/>
</dbReference>
<dbReference type="InterPro" id="IPR051312">
    <property type="entry name" value="Diverse_Substr_Oxidored"/>
</dbReference>
<comment type="caution">
    <text evidence="5">The sequence shown here is derived from an EMBL/GenBank/DDBJ whole genome shotgun (WGS) entry which is preliminary data.</text>
</comment>
<sequence>MKLPALRYVAPRTIEQACALLDADDDAKIVAGGQSLMPLLAIRLAIPSTLVDIGRIPGLDRIEEAGDYLRVGAMVTHERVITSPLVRERLPLMIEAGRNIAHVQIRSRGTIGGSIVHGDNAGEWPLALLTLGGAVEVQSVRGRRTIPAEELFLGPYMTSIRPDEILTDVWLPTHARGWSFHEVARRAGDYGLALVGVRLEFNANTCTAATITVGAAVGTLQRVTAAEEAVIGSDVDRDAARSAGEAAAASLSFISDIHGSREYRAHLVAGLVERAVADAGGRR</sequence>